<feature type="signal peptide" evidence="4">
    <location>
        <begin position="1"/>
        <end position="17"/>
    </location>
</feature>
<dbReference type="PANTHER" id="PTHR12025:SF3">
    <property type="entry name" value="VASCULAR ENDOTHELIAL GROWTH FACTOR C"/>
    <property type="match status" value="1"/>
</dbReference>
<dbReference type="GO" id="GO:0050930">
    <property type="term" value="P:induction of positive chemotaxis"/>
    <property type="evidence" value="ECO:0007669"/>
    <property type="project" value="TreeGrafter"/>
</dbReference>
<dbReference type="AlphaFoldDB" id="A0A3B3DAK9"/>
<evidence type="ECO:0000256" key="4">
    <source>
        <dbReference type="SAM" id="SignalP"/>
    </source>
</evidence>
<dbReference type="InterPro" id="IPR023581">
    <property type="entry name" value="PD_growth_factor_CS"/>
</dbReference>
<dbReference type="GO" id="GO:0038084">
    <property type="term" value="P:vascular endothelial growth factor signaling pathway"/>
    <property type="evidence" value="ECO:0007669"/>
    <property type="project" value="TreeGrafter"/>
</dbReference>
<evidence type="ECO:0000313" key="7">
    <source>
        <dbReference type="Proteomes" id="UP000261560"/>
    </source>
</evidence>
<feature type="domain" description="Platelet-derived growth factor (PDGF) family profile" evidence="5">
    <location>
        <begin position="52"/>
        <end position="106"/>
    </location>
</feature>
<evidence type="ECO:0000256" key="2">
    <source>
        <dbReference type="ARBA" id="ARBA00023157"/>
    </source>
</evidence>
<reference evidence="6" key="2">
    <citation type="submission" date="2025-09" db="UniProtKB">
        <authorList>
            <consortium name="Ensembl"/>
        </authorList>
    </citation>
    <scope>IDENTIFICATION</scope>
</reference>
<keyword evidence="7" id="KW-1185">Reference proteome</keyword>
<dbReference type="PANTHER" id="PTHR12025">
    <property type="entry name" value="VASCULAR ENDOTHELIAL GROWTH FACTOR"/>
    <property type="match status" value="1"/>
</dbReference>
<dbReference type="GO" id="GO:0008083">
    <property type="term" value="F:growth factor activity"/>
    <property type="evidence" value="ECO:0007669"/>
    <property type="project" value="UniProtKB-KW"/>
</dbReference>
<dbReference type="SMART" id="SM00141">
    <property type="entry name" value="PDGF"/>
    <property type="match status" value="1"/>
</dbReference>
<evidence type="ECO:0000259" key="5">
    <source>
        <dbReference type="PROSITE" id="PS50278"/>
    </source>
</evidence>
<feature type="chain" id="PRO_5017228469" evidence="4">
    <location>
        <begin position="18"/>
        <end position="161"/>
    </location>
</feature>
<sequence length="161" mass="17858">MARLLLLLFPFLLHLLHQPLKLLQLRGFLGSSAGGGSLQEKKGPHCVEKVILEEIQKTSCLPREVCVEVAKEYPQSTSQFYLPRCVSLHRCGGCCTNEAFYCTNTSLILWFMRPVGVAGRNVASWEGTSVLPISRHRPQLVGKLVVRSSNLSKDPRATPLS</sequence>
<dbReference type="InterPro" id="IPR000072">
    <property type="entry name" value="PDGF/VEGF_dom"/>
</dbReference>
<reference evidence="6" key="1">
    <citation type="submission" date="2025-08" db="UniProtKB">
        <authorList>
            <consortium name="Ensembl"/>
        </authorList>
    </citation>
    <scope>IDENTIFICATION</scope>
</reference>
<dbReference type="Pfam" id="PF00341">
    <property type="entry name" value="PDGF"/>
    <property type="match status" value="1"/>
</dbReference>
<dbReference type="GO" id="GO:0060754">
    <property type="term" value="P:positive regulation of mast cell chemotaxis"/>
    <property type="evidence" value="ECO:0007669"/>
    <property type="project" value="TreeGrafter"/>
</dbReference>
<proteinExistence type="inferred from homology"/>
<dbReference type="GO" id="GO:0005615">
    <property type="term" value="C:extracellular space"/>
    <property type="evidence" value="ECO:0007669"/>
    <property type="project" value="TreeGrafter"/>
</dbReference>
<dbReference type="GO" id="GO:0042056">
    <property type="term" value="F:chemoattractant activity"/>
    <property type="evidence" value="ECO:0007669"/>
    <property type="project" value="TreeGrafter"/>
</dbReference>
<dbReference type="Ensembl" id="ENSOMET00000002707.1">
    <property type="protein sequence ID" value="ENSOMEP00000027148.1"/>
    <property type="gene ID" value="ENSOMEG00000009444.1"/>
</dbReference>
<dbReference type="GO" id="GO:0001938">
    <property type="term" value="P:positive regulation of endothelial cell proliferation"/>
    <property type="evidence" value="ECO:0007669"/>
    <property type="project" value="TreeGrafter"/>
</dbReference>
<dbReference type="InterPro" id="IPR029034">
    <property type="entry name" value="Cystine-knot_cytokine"/>
</dbReference>
<dbReference type="Proteomes" id="UP000261560">
    <property type="component" value="Unplaced"/>
</dbReference>
<dbReference type="SUPFAM" id="SSF57501">
    <property type="entry name" value="Cystine-knot cytokines"/>
    <property type="match status" value="1"/>
</dbReference>
<dbReference type="GO" id="GO:0001666">
    <property type="term" value="P:response to hypoxia"/>
    <property type="evidence" value="ECO:0007669"/>
    <property type="project" value="TreeGrafter"/>
</dbReference>
<dbReference type="InterPro" id="IPR050507">
    <property type="entry name" value="PDGF/VEGF_growth_factor"/>
</dbReference>
<evidence type="ECO:0000313" key="6">
    <source>
        <dbReference type="Ensembl" id="ENSOMEP00000027148.1"/>
    </source>
</evidence>
<protein>
    <submittedName>
        <fullName evidence="6">Vascular endothelial growth factor C-like</fullName>
    </submittedName>
</protein>
<dbReference type="GO" id="GO:0043185">
    <property type="term" value="F:vascular endothelial growth factor receptor 3 binding"/>
    <property type="evidence" value="ECO:0007669"/>
    <property type="project" value="TreeGrafter"/>
</dbReference>
<dbReference type="PROSITE" id="PS00249">
    <property type="entry name" value="PDGF_1"/>
    <property type="match status" value="1"/>
</dbReference>
<comment type="similarity">
    <text evidence="3">Belongs to the PDGF/VEGF growth factor family.</text>
</comment>
<dbReference type="PROSITE" id="PS50278">
    <property type="entry name" value="PDGF_2"/>
    <property type="match status" value="1"/>
</dbReference>
<dbReference type="GO" id="GO:0045766">
    <property type="term" value="P:positive regulation of angiogenesis"/>
    <property type="evidence" value="ECO:0007669"/>
    <property type="project" value="TreeGrafter"/>
</dbReference>
<accession>A0A3B3DAK9</accession>
<organism evidence="6 7">
    <name type="scientific">Oryzias melastigma</name>
    <name type="common">Marine medaka</name>
    <dbReference type="NCBI Taxonomy" id="30732"/>
    <lineage>
        <taxon>Eukaryota</taxon>
        <taxon>Metazoa</taxon>
        <taxon>Chordata</taxon>
        <taxon>Craniata</taxon>
        <taxon>Vertebrata</taxon>
        <taxon>Euteleostomi</taxon>
        <taxon>Actinopterygii</taxon>
        <taxon>Neopterygii</taxon>
        <taxon>Teleostei</taxon>
        <taxon>Neoteleostei</taxon>
        <taxon>Acanthomorphata</taxon>
        <taxon>Ovalentaria</taxon>
        <taxon>Atherinomorphae</taxon>
        <taxon>Beloniformes</taxon>
        <taxon>Adrianichthyidae</taxon>
        <taxon>Oryziinae</taxon>
        <taxon>Oryzias</taxon>
    </lineage>
</organism>
<dbReference type="Gene3D" id="2.10.90.10">
    <property type="entry name" value="Cystine-knot cytokines"/>
    <property type="match status" value="1"/>
</dbReference>
<evidence type="ECO:0000256" key="1">
    <source>
        <dbReference type="ARBA" id="ARBA00023030"/>
    </source>
</evidence>
<name>A0A3B3DAK9_ORYME</name>
<evidence type="ECO:0000256" key="3">
    <source>
        <dbReference type="RuleBase" id="RU003818"/>
    </source>
</evidence>
<dbReference type="GO" id="GO:0002040">
    <property type="term" value="P:sprouting angiogenesis"/>
    <property type="evidence" value="ECO:0007669"/>
    <property type="project" value="TreeGrafter"/>
</dbReference>
<keyword evidence="1 3" id="KW-0339">Growth factor</keyword>
<keyword evidence="2" id="KW-1015">Disulfide bond</keyword>
<keyword evidence="4" id="KW-0732">Signal</keyword>
<dbReference type="GO" id="GO:0048010">
    <property type="term" value="P:vascular endothelial growth factor receptor signaling pathway"/>
    <property type="evidence" value="ECO:0007669"/>
    <property type="project" value="TreeGrafter"/>
</dbReference>
<dbReference type="GO" id="GO:0016020">
    <property type="term" value="C:membrane"/>
    <property type="evidence" value="ECO:0007669"/>
    <property type="project" value="InterPro"/>
</dbReference>
<dbReference type="GeneTree" id="ENSGT00940000156167"/>